<dbReference type="InterPro" id="IPR038213">
    <property type="entry name" value="IFI6/IFI27-like_sf"/>
</dbReference>
<evidence type="ECO:0000256" key="4">
    <source>
        <dbReference type="ARBA" id="ARBA00022989"/>
    </source>
</evidence>
<keyword evidence="11" id="KW-1185">Reference proteome</keyword>
<sequence>MACAASVLCTTAGKENFQRLTRLLISGGTRLLREIFDHHCPPSHLPTRLRNPATKDLLNRAKLTKPQRYCLYPSPGVYGESKGFDLTLLFKLLRTICGLTPPRTGWDAPPAERDLSLTADLVRIKNFRNTVYGHVHHMEITDDDFNSLWDYIKQTLLRIAGRISSAARSNWQKAINNLLTAALTEEDERNVQELKRWYEEDVEVKKSLDDLKVEIEGLKEEIKKMNSELGNIHQVLVEEFSSIAVATVLSLTIDCQTNPEQSEQNGIPSTQAILNLVASNYLVNVNPSSREELNDFVRYLTELRKVLIVDTHCGSLVIKVKCSTLEILEDLWDDYCIGHLNEMAQKHLVTEEILKTLGLTELILTTSISDEKYRECKNYFLNCHAVKENFQRLTRLLRCGGTSLLREIFDHHCPPSHLPARLRNPAIEILLNRAKLTKPQRDCLYPSPGVYGESRDFDLTLLFKLLRTICGLTPPPTGWDAPPATSDLSLTADLVRIKNFRNTVYGHVHHMEITDDDFNFLWDYIKQTLLRIAGQISSTTKSNWQKAINNLLTAPLTKEDERNVQELKRWYEEGVEVKKSPDDLKVEIKGLKEETKMMSSELGEMHQVLVGISSIAANATGLESDIGNTTGSGESAEEVQDVKKKKSVELQDVENEELDDEPKEKDATFANEGPPWTKENRPSSNTAKKIVTAASVGVAATASGVLAAPVIAGAALGAAGFTSAGVAAGSIAAGVQSAIYGGSVAAGSLFALCQSAGATGVIGSAATAVIGGGTGLAGIAGTLGSFKLFGGKTDTLRLVICGSGDGAHVFACIASSRKDTDVRVLSLHDDEAKRWEIAMQQKQLEVAFLFEGEKTSGIVSKPDLVTKNPEDAMRDAEMVVFMMHASYHEVYLAVLAPHIKPGTIIIGFPGNPEFESQVRHVLGEKAQQCTIMNFESLPWTCQTGESGVACEVVHTMDTLMGNMMKGNVPPNKDPVAALQYLLGPLPELKVSDRTDHD</sequence>
<feature type="domain" description="TRADD-like N-terminal" evidence="9">
    <location>
        <begin position="306"/>
        <end position="352"/>
    </location>
</feature>
<dbReference type="InterPro" id="IPR041249">
    <property type="entry name" value="HEPN_DZIP3"/>
</dbReference>
<proteinExistence type="inferred from homology"/>
<dbReference type="PANTHER" id="PTHR46844">
    <property type="entry name" value="SLR5058 PROTEIN"/>
    <property type="match status" value="1"/>
</dbReference>
<dbReference type="Gene3D" id="3.40.50.720">
    <property type="entry name" value="NAD(P)-binding Rossmann-like Domain"/>
    <property type="match status" value="1"/>
</dbReference>
<feature type="coiled-coil region" evidence="6">
    <location>
        <begin position="201"/>
        <end position="235"/>
    </location>
</feature>
<dbReference type="Pfam" id="PF18738">
    <property type="entry name" value="HEPN_DZIP3"/>
    <property type="match status" value="2"/>
</dbReference>
<evidence type="ECO:0000256" key="5">
    <source>
        <dbReference type="ARBA" id="ARBA00023136"/>
    </source>
</evidence>
<evidence type="ECO:0000313" key="10">
    <source>
        <dbReference type="EMBL" id="CAH3150656.1"/>
    </source>
</evidence>
<dbReference type="Pfam" id="PF06140">
    <property type="entry name" value="Ifi-6-16"/>
    <property type="match status" value="1"/>
</dbReference>
<evidence type="ECO:0000259" key="9">
    <source>
        <dbReference type="Pfam" id="PF20694"/>
    </source>
</evidence>
<evidence type="ECO:0000256" key="1">
    <source>
        <dbReference type="ARBA" id="ARBA00004141"/>
    </source>
</evidence>
<comment type="subcellular location">
    <subcellularLocation>
        <location evidence="1">Membrane</location>
        <topology evidence="1">Multi-pass membrane protein</topology>
    </subcellularLocation>
</comment>
<dbReference type="InterPro" id="IPR009311">
    <property type="entry name" value="IFI6/IFI27-like"/>
</dbReference>
<reference evidence="10 11" key="1">
    <citation type="submission" date="2022-05" db="EMBL/GenBank/DDBJ databases">
        <authorList>
            <consortium name="Genoscope - CEA"/>
            <person name="William W."/>
        </authorList>
    </citation>
    <scope>NUCLEOTIDE SEQUENCE [LARGE SCALE GENOMIC DNA]</scope>
</reference>
<dbReference type="EMBL" id="CALNXK010000089">
    <property type="protein sequence ID" value="CAH3150656.1"/>
    <property type="molecule type" value="Genomic_DNA"/>
</dbReference>
<evidence type="ECO:0008006" key="12">
    <source>
        <dbReference type="Google" id="ProtNLM"/>
    </source>
</evidence>
<keyword evidence="4" id="KW-1133">Transmembrane helix</keyword>
<protein>
    <recommendedName>
        <fullName evidence="12">E3 ubiquitin-protein ligase DZIP3</fullName>
    </recommendedName>
</protein>
<dbReference type="SUPFAM" id="SSF51735">
    <property type="entry name" value="NAD(P)-binding Rossmann-fold domains"/>
    <property type="match status" value="1"/>
</dbReference>
<evidence type="ECO:0000256" key="2">
    <source>
        <dbReference type="ARBA" id="ARBA00007262"/>
    </source>
</evidence>
<keyword evidence="6" id="KW-0175">Coiled coil</keyword>
<dbReference type="InterPro" id="IPR036291">
    <property type="entry name" value="NAD(P)-bd_dom_sf"/>
</dbReference>
<evidence type="ECO:0000259" key="8">
    <source>
        <dbReference type="Pfam" id="PF18738"/>
    </source>
</evidence>
<feature type="compositionally biased region" description="Acidic residues" evidence="7">
    <location>
        <begin position="651"/>
        <end position="661"/>
    </location>
</feature>
<comment type="caution">
    <text evidence="10">The sequence shown here is derived from an EMBL/GenBank/DDBJ whole genome shotgun (WGS) entry which is preliminary data.</text>
</comment>
<organism evidence="10 11">
    <name type="scientific">Porites lobata</name>
    <dbReference type="NCBI Taxonomy" id="104759"/>
    <lineage>
        <taxon>Eukaryota</taxon>
        <taxon>Metazoa</taxon>
        <taxon>Cnidaria</taxon>
        <taxon>Anthozoa</taxon>
        <taxon>Hexacorallia</taxon>
        <taxon>Scleractinia</taxon>
        <taxon>Fungiina</taxon>
        <taxon>Poritidae</taxon>
        <taxon>Porites</taxon>
    </lineage>
</organism>
<dbReference type="Pfam" id="PF20694">
    <property type="entry name" value="TRADD-like_N"/>
    <property type="match status" value="1"/>
</dbReference>
<accession>A0ABN8PTV2</accession>
<name>A0ABN8PTV2_9CNID</name>
<evidence type="ECO:0000313" key="11">
    <source>
        <dbReference type="Proteomes" id="UP001159405"/>
    </source>
</evidence>
<dbReference type="Proteomes" id="UP001159405">
    <property type="component" value="Unassembled WGS sequence"/>
</dbReference>
<comment type="similarity">
    <text evidence="2">Belongs to the IFI6/IFI27 family.</text>
</comment>
<feature type="region of interest" description="Disordered" evidence="7">
    <location>
        <begin position="626"/>
        <end position="684"/>
    </location>
</feature>
<evidence type="ECO:0000256" key="6">
    <source>
        <dbReference type="SAM" id="Coils"/>
    </source>
</evidence>
<evidence type="ECO:0000256" key="7">
    <source>
        <dbReference type="SAM" id="MobiDB-lite"/>
    </source>
</evidence>
<keyword evidence="3" id="KW-0812">Transmembrane</keyword>
<feature type="domain" description="DZIP3-like HEPN" evidence="8">
    <location>
        <begin position="431"/>
        <end position="562"/>
    </location>
</feature>
<feature type="domain" description="DZIP3-like HEPN" evidence="8">
    <location>
        <begin position="44"/>
        <end position="189"/>
    </location>
</feature>
<keyword evidence="5" id="KW-0472">Membrane</keyword>
<gene>
    <name evidence="10" type="ORF">PLOB_00047728</name>
</gene>
<dbReference type="PANTHER" id="PTHR46844:SF1">
    <property type="entry name" value="SLR5058 PROTEIN"/>
    <property type="match status" value="1"/>
</dbReference>
<dbReference type="InterPro" id="IPR049341">
    <property type="entry name" value="TRADD-like_N"/>
</dbReference>
<dbReference type="Gene3D" id="6.10.110.10">
    <property type="match status" value="1"/>
</dbReference>
<evidence type="ECO:0000256" key="3">
    <source>
        <dbReference type="ARBA" id="ARBA00022692"/>
    </source>
</evidence>